<dbReference type="InParanoid" id="D7TU43"/>
<reference evidence="3" key="1">
    <citation type="journal article" date="2007" name="Nature">
        <title>The grapevine genome sequence suggests ancestral hexaploidization in major angiosperm phyla.</title>
        <authorList>
            <consortium name="The French-Italian Public Consortium for Grapevine Genome Characterization."/>
            <person name="Jaillon O."/>
            <person name="Aury J.-M."/>
            <person name="Noel B."/>
            <person name="Policriti A."/>
            <person name="Clepet C."/>
            <person name="Casagrande A."/>
            <person name="Choisne N."/>
            <person name="Aubourg S."/>
            <person name="Vitulo N."/>
            <person name="Jubin C."/>
            <person name="Vezzi A."/>
            <person name="Legeai F."/>
            <person name="Hugueney P."/>
            <person name="Dasilva C."/>
            <person name="Horner D."/>
            <person name="Mica E."/>
            <person name="Jublot D."/>
            <person name="Poulain J."/>
            <person name="Bruyere C."/>
            <person name="Billault A."/>
            <person name="Segurens B."/>
            <person name="Gouyvenoux M."/>
            <person name="Ugarte E."/>
            <person name="Cattonaro F."/>
            <person name="Anthouard V."/>
            <person name="Vico V."/>
            <person name="Del Fabbro C."/>
            <person name="Alaux M."/>
            <person name="Di Gaspero G."/>
            <person name="Dumas V."/>
            <person name="Felice N."/>
            <person name="Paillard S."/>
            <person name="Juman I."/>
            <person name="Moroldo M."/>
            <person name="Scalabrin S."/>
            <person name="Canaguier A."/>
            <person name="Le Clainche I."/>
            <person name="Malacrida G."/>
            <person name="Durand E."/>
            <person name="Pesole G."/>
            <person name="Laucou V."/>
            <person name="Chatelet P."/>
            <person name="Merdinoglu D."/>
            <person name="Delledonne M."/>
            <person name="Pezzotti M."/>
            <person name="Lecharny A."/>
            <person name="Scarpelli C."/>
            <person name="Artiguenave F."/>
            <person name="Pe M.E."/>
            <person name="Valle G."/>
            <person name="Morgante M."/>
            <person name="Caboche M."/>
            <person name="Adam-Blondon A.-F."/>
            <person name="Weissenbach J."/>
            <person name="Quetier F."/>
            <person name="Wincker P."/>
        </authorList>
    </citation>
    <scope>NUCLEOTIDE SEQUENCE [LARGE SCALE GENOMIC DNA]</scope>
    <source>
        <strain evidence="3">cv. Pinot noir / PN40024</strain>
    </source>
</reference>
<dbReference type="PaxDb" id="29760-VIT_03s0017g00500.t01"/>
<dbReference type="HOGENOM" id="CLU_2377055_0_0_1"/>
<keyword evidence="1" id="KW-0472">Membrane</keyword>
<gene>
    <name evidence="2" type="ordered locus">VIT_03s0017g00500</name>
</gene>
<keyword evidence="1" id="KW-1133">Transmembrane helix</keyword>
<dbReference type="AlphaFoldDB" id="D7TU43"/>
<evidence type="ECO:0000313" key="2">
    <source>
        <dbReference type="EMBL" id="CBI34016.3"/>
    </source>
</evidence>
<protein>
    <submittedName>
        <fullName evidence="2">Uncharacterized protein</fullName>
    </submittedName>
</protein>
<dbReference type="STRING" id="29760.D7TU43"/>
<evidence type="ECO:0000313" key="3">
    <source>
        <dbReference type="Proteomes" id="UP000009183"/>
    </source>
</evidence>
<dbReference type="EMBL" id="FN596248">
    <property type="protein sequence ID" value="CBI34016.3"/>
    <property type="molecule type" value="Genomic_DNA"/>
</dbReference>
<name>D7TU43_VITVI</name>
<dbReference type="Proteomes" id="UP000009183">
    <property type="component" value="Chromosome 3"/>
</dbReference>
<evidence type="ECO:0000256" key="1">
    <source>
        <dbReference type="SAM" id="Phobius"/>
    </source>
</evidence>
<feature type="transmembrane region" description="Helical" evidence="1">
    <location>
        <begin position="53"/>
        <end position="79"/>
    </location>
</feature>
<keyword evidence="1" id="KW-0812">Transmembrane</keyword>
<accession>D7TU43</accession>
<organism evidence="2 3">
    <name type="scientific">Vitis vinifera</name>
    <name type="common">Grape</name>
    <dbReference type="NCBI Taxonomy" id="29760"/>
    <lineage>
        <taxon>Eukaryota</taxon>
        <taxon>Viridiplantae</taxon>
        <taxon>Streptophyta</taxon>
        <taxon>Embryophyta</taxon>
        <taxon>Tracheophyta</taxon>
        <taxon>Spermatophyta</taxon>
        <taxon>Magnoliopsida</taxon>
        <taxon>eudicotyledons</taxon>
        <taxon>Gunneridae</taxon>
        <taxon>Pentapetalae</taxon>
        <taxon>rosids</taxon>
        <taxon>Vitales</taxon>
        <taxon>Vitaceae</taxon>
        <taxon>Viteae</taxon>
        <taxon>Vitis</taxon>
    </lineage>
</organism>
<proteinExistence type="predicted"/>
<keyword evidence="3" id="KW-1185">Reference proteome</keyword>
<sequence length="95" mass="11336">MDLRLVERNVKEFEDRSRCYICKNNFFVLCFEWLSCFHMERLNLFTSEKGSSVFWWTVLTPLFPGVTLPFFLSIAFLCFRLKLQPTKLVSEQPIS</sequence>